<evidence type="ECO:0000313" key="2">
    <source>
        <dbReference type="EMBL" id="AHC94126.1"/>
    </source>
</evidence>
<dbReference type="KEGG" id="vg:18503603"/>
<dbReference type="RefSeq" id="YP_009006926.1">
    <property type="nucleotide sequence ID" value="NC_023574.1"/>
</dbReference>
<reference evidence="2 3" key="1">
    <citation type="journal article" date="2014" name="Front. Microbiol.">
        <title>Phages of non-dairy lactococci: isolation and characterization of ?L47, a phage infecting the grass isolate Lactococcus lactis ssp. cremoris DPC6860.</title>
        <authorList>
            <person name="Cavanagh D."/>
            <person name="Guinane C.M."/>
            <person name="Neve H."/>
            <person name="Coffey A."/>
            <person name="Ross R.P."/>
            <person name="Fitzgerald G.F."/>
            <person name="McAuliffe O."/>
        </authorList>
    </citation>
    <scope>NUCLEOTIDE SEQUENCE [LARGE SCALE GENOMIC DNA]</scope>
</reference>
<dbReference type="InterPro" id="IPR058346">
    <property type="entry name" value="DUF8033"/>
</dbReference>
<dbReference type="OrthoDB" id="24911at10239"/>
<dbReference type="EMBL" id="KF926093">
    <property type="protein sequence ID" value="AHC94126.1"/>
    <property type="molecule type" value="Genomic_DNA"/>
</dbReference>
<name>V9VD41_9CAUD</name>
<evidence type="ECO:0000259" key="1">
    <source>
        <dbReference type="Pfam" id="PF26096"/>
    </source>
</evidence>
<dbReference type="Proteomes" id="UP000018883">
    <property type="component" value="Segment"/>
</dbReference>
<accession>V9VD41</accession>
<proteinExistence type="predicted"/>
<feature type="domain" description="DUF8033" evidence="1">
    <location>
        <begin position="6"/>
        <end position="79"/>
    </location>
</feature>
<gene>
    <name evidence="2" type="ORF">T548_0048</name>
</gene>
<evidence type="ECO:0000313" key="3">
    <source>
        <dbReference type="Proteomes" id="UP000018883"/>
    </source>
</evidence>
<dbReference type="Pfam" id="PF26096">
    <property type="entry name" value="DUF8033"/>
    <property type="match status" value="1"/>
</dbReference>
<organism evidence="2 3">
    <name type="scientific">Lactococcus phage phiL47</name>
    <dbReference type="NCBI Taxonomy" id="1412875"/>
    <lineage>
        <taxon>Viruses</taxon>
        <taxon>Duplodnaviria</taxon>
        <taxon>Heunggongvirae</taxon>
        <taxon>Uroviricota</taxon>
        <taxon>Caudoviricetes</taxon>
        <taxon>Audreyjarvisvirus</taxon>
        <taxon>Audreyjarvisvirus L47</taxon>
    </lineage>
</organism>
<protein>
    <recommendedName>
        <fullName evidence="1">DUF8033 domain-containing protein</fullName>
    </recommendedName>
</protein>
<dbReference type="GeneID" id="18503603"/>
<keyword evidence="3" id="KW-1185">Reference proteome</keyword>
<sequence length="84" mass="9734">MQTKTELKPVIDSRKSFYKKAYTVTENGTITLLSYDTEVAEIRDGKAKIFGTYSRTTVRHINDFLYQNGFKVGAKKELEEWYGN</sequence>